<organism evidence="3 6">
    <name type="scientific">Pseudoduganella albidiflava</name>
    <dbReference type="NCBI Taxonomy" id="321983"/>
    <lineage>
        <taxon>Bacteria</taxon>
        <taxon>Pseudomonadati</taxon>
        <taxon>Pseudomonadota</taxon>
        <taxon>Betaproteobacteria</taxon>
        <taxon>Burkholderiales</taxon>
        <taxon>Oxalobacteraceae</taxon>
        <taxon>Telluria group</taxon>
        <taxon>Pseudoduganella</taxon>
    </lineage>
</organism>
<dbReference type="OrthoDB" id="3695445at2"/>
<accession>A0A411WYB8</accession>
<reference evidence="4 5" key="2">
    <citation type="submission" date="2019-02" db="EMBL/GenBank/DDBJ databases">
        <title>Draft Genome Sequences of Six Type Strains of the Genus Massilia.</title>
        <authorList>
            <person name="Miess H."/>
            <person name="Frediansyhah A."/>
            <person name="Gross H."/>
        </authorList>
    </citation>
    <scope>NUCLEOTIDE SEQUENCE [LARGE SCALE GENOMIC DNA]</scope>
    <source>
        <strain evidence="4 5">DSM 17472</strain>
    </source>
</reference>
<dbReference type="AlphaFoldDB" id="A0A411WYB8"/>
<dbReference type="PANTHER" id="PTHR33824">
    <property type="entry name" value="POLYKETIDE CYCLASE/DEHYDRASE AND LIPID TRANSPORT SUPERFAMILY PROTEIN"/>
    <property type="match status" value="1"/>
</dbReference>
<comment type="similarity">
    <text evidence="1">Belongs to the ribosome association toxin RatA family.</text>
</comment>
<reference evidence="3" key="1">
    <citation type="journal article" date="2014" name="Int. J. Syst. Evol. Microbiol.">
        <title>Complete genome sequence of Corynebacterium casei LMG S-19264T (=DSM 44701T), isolated from a smear-ripened cheese.</title>
        <authorList>
            <consortium name="US DOE Joint Genome Institute (JGI-PGF)"/>
            <person name="Walter F."/>
            <person name="Albersmeier A."/>
            <person name="Kalinowski J."/>
            <person name="Ruckert C."/>
        </authorList>
    </citation>
    <scope>NUCLEOTIDE SEQUENCE</scope>
    <source>
        <strain evidence="3">KCTC 12343</strain>
    </source>
</reference>
<evidence type="ECO:0000256" key="1">
    <source>
        <dbReference type="ARBA" id="ARBA00008918"/>
    </source>
</evidence>
<dbReference type="Proteomes" id="UP000292307">
    <property type="component" value="Chromosome"/>
</dbReference>
<protein>
    <submittedName>
        <fullName evidence="3">Cyclase</fullName>
    </submittedName>
    <submittedName>
        <fullName evidence="4">SRPBCC family protein</fullName>
    </submittedName>
</protein>
<feature type="domain" description="Coenzyme Q-binding protein COQ10 START" evidence="2">
    <location>
        <begin position="39"/>
        <end position="159"/>
    </location>
</feature>
<evidence type="ECO:0000313" key="4">
    <source>
        <dbReference type="EMBL" id="QBI01690.1"/>
    </source>
</evidence>
<dbReference type="InterPro" id="IPR005031">
    <property type="entry name" value="COQ10_START"/>
</dbReference>
<dbReference type="EMBL" id="BMWV01000004">
    <property type="protein sequence ID" value="GGY40440.1"/>
    <property type="molecule type" value="Genomic_DNA"/>
</dbReference>
<dbReference type="RefSeq" id="WP_131145810.1">
    <property type="nucleotide sequence ID" value="NZ_BMWV01000004.1"/>
</dbReference>
<evidence type="ECO:0000259" key="2">
    <source>
        <dbReference type="Pfam" id="PF03364"/>
    </source>
</evidence>
<sequence>MKRLLTLAVVAAGSAYLAKYLKSKGNAQGGSTAREEITVDVPVRTAYDQWTQFEEFPKFMNSVHEIRQLDDKRLHWKADVLGKPIEWDAEIVEQIPDKRIAWRSTTGTPNSGVVRFEPQGASRTKIVLEMSYTPTDAVESAGDLIGAVGLEARKNLKRFKELIESRGKETGAWRGTIQDGPDGPRVTH</sequence>
<dbReference type="Gene3D" id="3.30.530.20">
    <property type="match status" value="1"/>
</dbReference>
<dbReference type="PANTHER" id="PTHR33824:SF7">
    <property type="entry name" value="POLYKETIDE CYCLASE_DEHYDRASE AND LIPID TRANSPORT SUPERFAMILY PROTEIN"/>
    <property type="match status" value="1"/>
</dbReference>
<name>A0A411WYB8_9BURK</name>
<proteinExistence type="inferred from homology"/>
<dbReference type="CDD" id="cd07817">
    <property type="entry name" value="SRPBCC_8"/>
    <property type="match status" value="1"/>
</dbReference>
<dbReference type="InterPro" id="IPR023393">
    <property type="entry name" value="START-like_dom_sf"/>
</dbReference>
<dbReference type="InterPro" id="IPR047137">
    <property type="entry name" value="ORF3"/>
</dbReference>
<dbReference type="SUPFAM" id="SSF55961">
    <property type="entry name" value="Bet v1-like"/>
    <property type="match status" value="1"/>
</dbReference>
<evidence type="ECO:0000313" key="3">
    <source>
        <dbReference type="EMBL" id="GGY40440.1"/>
    </source>
</evidence>
<dbReference type="Pfam" id="PF03364">
    <property type="entry name" value="Polyketide_cyc"/>
    <property type="match status" value="1"/>
</dbReference>
<evidence type="ECO:0000313" key="5">
    <source>
        <dbReference type="Proteomes" id="UP000292307"/>
    </source>
</evidence>
<dbReference type="EMBL" id="CP036401">
    <property type="protein sequence ID" value="QBI01690.1"/>
    <property type="molecule type" value="Genomic_DNA"/>
</dbReference>
<dbReference type="Proteomes" id="UP000628442">
    <property type="component" value="Unassembled WGS sequence"/>
</dbReference>
<keyword evidence="5" id="KW-1185">Reference proteome</keyword>
<gene>
    <name evidence="4" type="ORF">EYF70_13155</name>
    <name evidence="3" type="ORF">GCM10007387_23300</name>
</gene>
<reference evidence="3" key="3">
    <citation type="submission" date="2022-12" db="EMBL/GenBank/DDBJ databases">
        <authorList>
            <person name="Sun Q."/>
            <person name="Kim S."/>
        </authorList>
    </citation>
    <scope>NUCLEOTIDE SEQUENCE</scope>
    <source>
        <strain evidence="3">KCTC 12343</strain>
    </source>
</reference>
<evidence type="ECO:0000313" key="6">
    <source>
        <dbReference type="Proteomes" id="UP000628442"/>
    </source>
</evidence>